<dbReference type="Proteomes" id="UP000717515">
    <property type="component" value="Unassembled WGS sequence"/>
</dbReference>
<dbReference type="AlphaFoldDB" id="A0A9P8CYK6"/>
<feature type="transmembrane region" description="Helical" evidence="1">
    <location>
        <begin position="237"/>
        <end position="259"/>
    </location>
</feature>
<dbReference type="InterPro" id="IPR039966">
    <property type="entry name" value="C553.12c"/>
</dbReference>
<reference evidence="2" key="1">
    <citation type="submission" date="2021-07" db="EMBL/GenBank/DDBJ databases">
        <title>Draft genome of Mortierella alpina, strain LL118, isolated from an aspen leaf litter sample.</title>
        <authorList>
            <person name="Yang S."/>
            <person name="Vinatzer B.A."/>
        </authorList>
    </citation>
    <scope>NUCLEOTIDE SEQUENCE</scope>
    <source>
        <strain evidence="2">LL118</strain>
    </source>
</reference>
<organism evidence="2 3">
    <name type="scientific">Mortierella alpina</name>
    <name type="common">Oleaginous fungus</name>
    <name type="synonym">Mortierella renispora</name>
    <dbReference type="NCBI Taxonomy" id="64518"/>
    <lineage>
        <taxon>Eukaryota</taxon>
        <taxon>Fungi</taxon>
        <taxon>Fungi incertae sedis</taxon>
        <taxon>Mucoromycota</taxon>
        <taxon>Mortierellomycotina</taxon>
        <taxon>Mortierellomycetes</taxon>
        <taxon>Mortierellales</taxon>
        <taxon>Mortierellaceae</taxon>
        <taxon>Mortierella</taxon>
    </lineage>
</organism>
<feature type="transmembrane region" description="Helical" evidence="1">
    <location>
        <begin position="295"/>
        <end position="315"/>
    </location>
</feature>
<keyword evidence="1" id="KW-1133">Transmembrane helix</keyword>
<accession>A0A9P8CYK6</accession>
<feature type="transmembrane region" description="Helical" evidence="1">
    <location>
        <begin position="532"/>
        <end position="554"/>
    </location>
</feature>
<evidence type="ECO:0000313" key="3">
    <source>
        <dbReference type="Proteomes" id="UP000717515"/>
    </source>
</evidence>
<feature type="transmembrane region" description="Helical" evidence="1">
    <location>
        <begin position="335"/>
        <end position="355"/>
    </location>
</feature>
<sequence length="557" mass="64452">MYHSMVQGNEEMDEPRWNEVLRFIPGQSRNNRSSTSLASRAVTIYDDDESSPLLSSGLIPTRRQVSQWTNSIWKRQLVLLVLPVSIVIMWCSVPLRTYPDEPDEGGGGSNSSWPWDKFPWKQPNDTLQSTSLLLATAATGAGAGSTSLAGNLTDASNFLPPGSPQPSVMINFWFFLWFYYGFYNAIALLLITKIFNIYSLNWWPKALGGLTSYFIFWLSTQLLGILIYYFTGLEGYRLTWVFLTFCTMTIPLLVAFLVIRSENRNVYRHSLTAAQKLFLSASSFESRIPASYIRFLWFCVALAIALSTIVTGELYADQYIQTSQNSAHTTIEGLIYVYTWVGTIYILDAITDYIVETRVRSYPLSSIFKLYYFMIYFIFYRNLFVRLRSYEQFLVIQLASSFWVCIFHPICMTHTVYRTLVYLFGITRTYEEYKRQVGRGLFLRNLAENVTMLAFLCWVNILYYGPNAKIYPYFQFKDRNLEYDHEVTVYASLGIWASELISNFINRTICKRLMGHHVTKEALKDFKEYPELIVAFVLVMVHILQDMLLSLLNLNFA</sequence>
<keyword evidence="1" id="KW-0812">Transmembrane</keyword>
<dbReference type="PANTHER" id="PTHR40467:SF1">
    <property type="match status" value="1"/>
</dbReference>
<feature type="transmembrane region" description="Helical" evidence="1">
    <location>
        <begin position="400"/>
        <end position="425"/>
    </location>
</feature>
<feature type="transmembrane region" description="Helical" evidence="1">
    <location>
        <begin position="362"/>
        <end position="380"/>
    </location>
</feature>
<evidence type="ECO:0000256" key="1">
    <source>
        <dbReference type="SAM" id="Phobius"/>
    </source>
</evidence>
<dbReference type="PANTHER" id="PTHR40467">
    <property type="match status" value="1"/>
</dbReference>
<name>A0A9P8CYK6_MORAP</name>
<protein>
    <submittedName>
        <fullName evidence="2">Uncharacterized protein</fullName>
    </submittedName>
</protein>
<feature type="transmembrane region" description="Helical" evidence="1">
    <location>
        <begin position="77"/>
        <end position="95"/>
    </location>
</feature>
<evidence type="ECO:0000313" key="2">
    <source>
        <dbReference type="EMBL" id="KAG9323634.1"/>
    </source>
</evidence>
<feature type="transmembrane region" description="Helical" evidence="1">
    <location>
        <begin position="170"/>
        <end position="191"/>
    </location>
</feature>
<proteinExistence type="predicted"/>
<gene>
    <name evidence="2" type="ORF">KVV02_000577</name>
</gene>
<feature type="transmembrane region" description="Helical" evidence="1">
    <location>
        <begin position="212"/>
        <end position="231"/>
    </location>
</feature>
<keyword evidence="1" id="KW-0472">Membrane</keyword>
<dbReference type="EMBL" id="JAIFTL010000093">
    <property type="protein sequence ID" value="KAG9323634.1"/>
    <property type="molecule type" value="Genomic_DNA"/>
</dbReference>
<comment type="caution">
    <text evidence="2">The sequence shown here is derived from an EMBL/GenBank/DDBJ whole genome shotgun (WGS) entry which is preliminary data.</text>
</comment>
<feature type="transmembrane region" description="Helical" evidence="1">
    <location>
        <begin position="446"/>
        <end position="465"/>
    </location>
</feature>